<accession>A0A5B8RJ82</accession>
<evidence type="ECO:0000256" key="1">
    <source>
        <dbReference type="SAM" id="Phobius"/>
    </source>
</evidence>
<dbReference type="AlphaFoldDB" id="A0A5B8RJ82"/>
<gene>
    <name evidence="2" type="ORF">KBTEX_04510</name>
</gene>
<dbReference type="EMBL" id="MN079958">
    <property type="protein sequence ID" value="QEA08133.1"/>
    <property type="molecule type" value="Genomic_DNA"/>
</dbReference>
<name>A0A5B8RJ82_9ZZZZ</name>
<reference evidence="2" key="1">
    <citation type="submission" date="2019-06" db="EMBL/GenBank/DDBJ databases">
        <authorList>
            <person name="Murdoch R.W."/>
            <person name="Fathepure B."/>
        </authorList>
    </citation>
    <scope>NUCLEOTIDE SEQUENCE</scope>
</reference>
<evidence type="ECO:0000313" key="2">
    <source>
        <dbReference type="EMBL" id="QEA08133.1"/>
    </source>
</evidence>
<sequence>MFLNELDSLITNGIRIIKIFFLGWFMFNVLIFTC</sequence>
<keyword evidence="1" id="KW-0472">Membrane</keyword>
<organism evidence="2">
    <name type="scientific">uncultured organism</name>
    <dbReference type="NCBI Taxonomy" id="155900"/>
    <lineage>
        <taxon>unclassified sequences</taxon>
        <taxon>environmental samples</taxon>
    </lineage>
</organism>
<keyword evidence="1" id="KW-1133">Transmembrane helix</keyword>
<proteinExistence type="predicted"/>
<protein>
    <submittedName>
        <fullName evidence="2">Uncharacterized protein</fullName>
    </submittedName>
</protein>
<feature type="transmembrane region" description="Helical" evidence="1">
    <location>
        <begin position="12"/>
        <end position="32"/>
    </location>
</feature>
<keyword evidence="1" id="KW-0812">Transmembrane</keyword>